<feature type="compositionally biased region" description="Polar residues" evidence="1">
    <location>
        <begin position="1"/>
        <end position="29"/>
    </location>
</feature>
<feature type="compositionally biased region" description="Low complexity" evidence="1">
    <location>
        <begin position="129"/>
        <end position="139"/>
    </location>
</feature>
<gene>
    <name evidence="2" type="ORF">Agabi119p4_2437</name>
</gene>
<comment type="caution">
    <text evidence="2">The sequence shown here is derived from an EMBL/GenBank/DDBJ whole genome shotgun (WGS) entry which is preliminary data.</text>
</comment>
<proteinExistence type="predicted"/>
<feature type="compositionally biased region" description="Polar residues" evidence="1">
    <location>
        <begin position="38"/>
        <end position="49"/>
    </location>
</feature>
<feature type="region of interest" description="Disordered" evidence="1">
    <location>
        <begin position="1"/>
        <end position="154"/>
    </location>
</feature>
<protein>
    <submittedName>
        <fullName evidence="2">Uncharacterized protein</fullName>
    </submittedName>
</protein>
<sequence length="353" mass="39281">MASNSTNGRDQNNGPQSRSQDYDGSQVHVQNKPIGSAESLSCSEPSTSLPRCRGRPRVKPLTYGPKNKCGRPRKDTNEVSQQRPRKKAREHSPGVTISFGKFTLPPGFRLQNVTRLSGSKSKPREEPAEQSQQQQPAESTVNGIPPPPAPQYPHHILVEEEDPNREVDDLNDEDLEVDGIGIGVDEGIYGNEDNIGDDDTDDTGGVALEDREENIHRPSCIPCWPLPRWLMEPFEAAIEESKRRDNHGLPPLYQKSTFWFPTPAPYFLFRLCAHLYTEYLVHDANYHSIGTHTSAIRVAVLTSIQHSGLSDIATAADTVLILELAARRLPIEAGTPVSWNLCRLSWQPSFLHA</sequence>
<evidence type="ECO:0000256" key="1">
    <source>
        <dbReference type="SAM" id="MobiDB-lite"/>
    </source>
</evidence>
<dbReference type="EMBL" id="JABXXO010000003">
    <property type="protein sequence ID" value="KAF7783061.1"/>
    <property type="molecule type" value="Genomic_DNA"/>
</dbReference>
<reference evidence="2 3" key="1">
    <citation type="journal article" name="Sci. Rep.">
        <title>Telomere-to-telomere assembled and centromere annotated genomes of the two main subspecies of the button mushroom Agaricus bisporus reveal especially polymorphic chromosome ends.</title>
        <authorList>
            <person name="Sonnenberg A.S.M."/>
            <person name="Sedaghat-Telgerd N."/>
            <person name="Lavrijssen B."/>
            <person name="Ohm R.A."/>
            <person name="Hendrickx P.M."/>
            <person name="Scholtmeijer K."/>
            <person name="Baars J.J.P."/>
            <person name="van Peer A."/>
        </authorList>
    </citation>
    <scope>NUCLEOTIDE SEQUENCE [LARGE SCALE GENOMIC DNA]</scope>
    <source>
        <strain evidence="2 3">H119_p4</strain>
    </source>
</reference>
<accession>A0A8H7KK46</accession>
<evidence type="ECO:0000313" key="3">
    <source>
        <dbReference type="Proteomes" id="UP000629468"/>
    </source>
</evidence>
<dbReference type="Proteomes" id="UP000629468">
    <property type="component" value="Unassembled WGS sequence"/>
</dbReference>
<feature type="compositionally biased region" description="Polar residues" evidence="1">
    <location>
        <begin position="111"/>
        <end position="120"/>
    </location>
</feature>
<name>A0A8H7KK46_AGABI</name>
<dbReference type="AlphaFoldDB" id="A0A8H7KK46"/>
<organism evidence="2 3">
    <name type="scientific">Agaricus bisporus var. burnettii</name>
    <dbReference type="NCBI Taxonomy" id="192524"/>
    <lineage>
        <taxon>Eukaryota</taxon>
        <taxon>Fungi</taxon>
        <taxon>Dikarya</taxon>
        <taxon>Basidiomycota</taxon>
        <taxon>Agaricomycotina</taxon>
        <taxon>Agaricomycetes</taxon>
        <taxon>Agaricomycetidae</taxon>
        <taxon>Agaricales</taxon>
        <taxon>Agaricineae</taxon>
        <taxon>Agaricaceae</taxon>
        <taxon>Agaricus</taxon>
    </lineage>
</organism>
<evidence type="ECO:0000313" key="2">
    <source>
        <dbReference type="EMBL" id="KAF7783061.1"/>
    </source>
</evidence>